<feature type="binding site" evidence="7">
    <location>
        <position position="197"/>
    </location>
    <ligand>
        <name>Zn(2+)</name>
        <dbReference type="ChEBI" id="CHEBI:29105"/>
        <label>1</label>
    </ligand>
</feature>
<evidence type="ECO:0000256" key="4">
    <source>
        <dbReference type="ARBA" id="ARBA00022723"/>
    </source>
</evidence>
<dbReference type="InterPro" id="IPR010158">
    <property type="entry name" value="Amidase_Cbmase"/>
</dbReference>
<feature type="binding site" evidence="7">
    <location>
        <position position="98"/>
    </location>
    <ligand>
        <name>Zn(2+)</name>
        <dbReference type="ChEBI" id="CHEBI:29105"/>
        <label>1</label>
    </ligand>
</feature>
<feature type="binding site" evidence="8">
    <location>
        <position position="281"/>
    </location>
    <ligand>
        <name>allantoate</name>
        <dbReference type="ChEBI" id="CHEBI:17536"/>
    </ligand>
</feature>
<dbReference type="CDD" id="cd03884">
    <property type="entry name" value="M20_bAS"/>
    <property type="match status" value="1"/>
</dbReference>
<dbReference type="RefSeq" id="WP_105860805.1">
    <property type="nucleotide sequence ID" value="NZ_PUEJ01000002.1"/>
</dbReference>
<comment type="similarity">
    <text evidence="2">Belongs to the peptidase M20 family.</text>
</comment>
<evidence type="ECO:0000313" key="11">
    <source>
        <dbReference type="Proteomes" id="UP000237682"/>
    </source>
</evidence>
<keyword evidence="5 10" id="KW-0378">Hydrolase</keyword>
<organism evidence="10 11">
    <name type="scientific">Labrys okinawensis</name>
    <dbReference type="NCBI Taxonomy" id="346911"/>
    <lineage>
        <taxon>Bacteria</taxon>
        <taxon>Pseudomonadati</taxon>
        <taxon>Pseudomonadota</taxon>
        <taxon>Alphaproteobacteria</taxon>
        <taxon>Hyphomicrobiales</taxon>
        <taxon>Xanthobacteraceae</taxon>
        <taxon>Labrys</taxon>
    </lineage>
</organism>
<dbReference type="NCBIfam" id="TIGR01879">
    <property type="entry name" value="hydantase"/>
    <property type="match status" value="1"/>
</dbReference>
<dbReference type="InterPro" id="IPR011650">
    <property type="entry name" value="Peptidase_M20_dimer"/>
</dbReference>
<comment type="cofactor">
    <cofactor evidence="7">
        <name>Zn(2+)</name>
        <dbReference type="ChEBI" id="CHEBI:29105"/>
    </cofactor>
    <text evidence="7">Binds 2 Zn(2+) ions per subunit.</text>
</comment>
<keyword evidence="7" id="KW-0862">Zinc</keyword>
<evidence type="ECO:0000256" key="2">
    <source>
        <dbReference type="ARBA" id="ARBA00006153"/>
    </source>
</evidence>
<evidence type="ECO:0000259" key="9">
    <source>
        <dbReference type="Pfam" id="PF07687"/>
    </source>
</evidence>
<evidence type="ECO:0000256" key="8">
    <source>
        <dbReference type="PIRSR" id="PIRSR001235-2"/>
    </source>
</evidence>
<evidence type="ECO:0000313" key="10">
    <source>
        <dbReference type="EMBL" id="PRH88454.1"/>
    </source>
</evidence>
<dbReference type="GO" id="GO:0046872">
    <property type="term" value="F:metal ion binding"/>
    <property type="evidence" value="ECO:0007669"/>
    <property type="project" value="UniProtKB-KW"/>
</dbReference>
<evidence type="ECO:0000256" key="1">
    <source>
        <dbReference type="ARBA" id="ARBA00001936"/>
    </source>
</evidence>
<accession>A0A2S9QGI9</accession>
<feature type="binding site" evidence="7">
    <location>
        <position position="87"/>
    </location>
    <ligand>
        <name>Zn(2+)</name>
        <dbReference type="ChEBI" id="CHEBI:29105"/>
        <label>1</label>
    </ligand>
</feature>
<protein>
    <submittedName>
        <fullName evidence="10">Allantoate amidohydrolase</fullName>
    </submittedName>
</protein>
<sequence length="416" mass="43098">MRLALATSATSGGARAMARLDELAACSAEEGALTRLYLTPEHAAAIALVKGWMEEAGMSTELDAAATLVGRYPGATPDAPVLILGSHIDTVRNAGRYDGNLGVIVAIEAVAALHQAGERLPFAIEVTAFGDEEGVRFPVTLTGSRSLAGTFQPDNLDATDKAGISLREALVQFGCDPDAVSRLGRDPARTLGYVEVHIEQGPVLEAEDLPVGIVTAINGASRFKVDLTGKAGHAGTVPMGLRLDAGAAAAEMILATELITTTSGDLVATVGACEFRPGAVNVIPGSAHFSIDIRSPDDAIRNAAVAELIARFETIAARRGVTFAIHKTYDEPAARCDPRLIETFEAAVAAVGLKPLKLSSGAGHDGLAMISLCPIAMLFLRCKGGVSHNPAEAVLTEDVGAALEVLLGFLKRLPAP</sequence>
<dbReference type="Proteomes" id="UP000237682">
    <property type="component" value="Unassembled WGS sequence"/>
</dbReference>
<comment type="cofactor">
    <cofactor evidence="1">
        <name>Mn(2+)</name>
        <dbReference type="ChEBI" id="CHEBI:29035"/>
    </cofactor>
</comment>
<dbReference type="GO" id="GO:0016813">
    <property type="term" value="F:hydrolase activity, acting on carbon-nitrogen (but not peptide) bonds, in linear amidines"/>
    <property type="evidence" value="ECO:0007669"/>
    <property type="project" value="InterPro"/>
</dbReference>
<reference evidence="10 11" key="1">
    <citation type="submission" date="2018-02" db="EMBL/GenBank/DDBJ databases">
        <title>Whole genome sequencing of endophytic bacterium.</title>
        <authorList>
            <person name="Eedara R."/>
            <person name="Podile A.R."/>
        </authorList>
    </citation>
    <scope>NUCLEOTIDE SEQUENCE [LARGE SCALE GENOMIC DNA]</scope>
    <source>
        <strain evidence="10 11">RP1T</strain>
    </source>
</reference>
<keyword evidence="4 7" id="KW-0479">Metal-binding</keyword>
<evidence type="ECO:0000256" key="6">
    <source>
        <dbReference type="ARBA" id="ARBA00023211"/>
    </source>
</evidence>
<gene>
    <name evidence="10" type="ORF">C5L14_04200</name>
</gene>
<dbReference type="SUPFAM" id="SSF53187">
    <property type="entry name" value="Zn-dependent exopeptidases"/>
    <property type="match status" value="1"/>
</dbReference>
<dbReference type="Pfam" id="PF01546">
    <property type="entry name" value="Peptidase_M20"/>
    <property type="match status" value="1"/>
</dbReference>
<comment type="caution">
    <text evidence="10">The sequence shown here is derived from an EMBL/GenBank/DDBJ whole genome shotgun (WGS) entry which is preliminary data.</text>
</comment>
<feature type="binding site" evidence="7">
    <location>
        <position position="98"/>
    </location>
    <ligand>
        <name>Zn(2+)</name>
        <dbReference type="ChEBI" id="CHEBI:29105"/>
        <label>2</label>
    </ligand>
</feature>
<feature type="binding site" evidence="7">
    <location>
        <position position="133"/>
    </location>
    <ligand>
        <name>Zn(2+)</name>
        <dbReference type="ChEBI" id="CHEBI:29105"/>
        <label>2</label>
    </ligand>
</feature>
<feature type="domain" description="Peptidase M20 dimerisation" evidence="9">
    <location>
        <begin position="217"/>
        <end position="316"/>
    </location>
</feature>
<name>A0A2S9QGI9_9HYPH</name>
<dbReference type="EMBL" id="PUEJ01000002">
    <property type="protein sequence ID" value="PRH88454.1"/>
    <property type="molecule type" value="Genomic_DNA"/>
</dbReference>
<dbReference type="PIRSF" id="PIRSF001235">
    <property type="entry name" value="Amidase_carbamoylase"/>
    <property type="match status" value="1"/>
</dbReference>
<dbReference type="Gene3D" id="3.30.70.360">
    <property type="match status" value="1"/>
</dbReference>
<evidence type="ECO:0000256" key="5">
    <source>
        <dbReference type="ARBA" id="ARBA00022801"/>
    </source>
</evidence>
<dbReference type="AlphaFoldDB" id="A0A2S9QGI9"/>
<dbReference type="Gene3D" id="3.40.630.10">
    <property type="entry name" value="Zn peptidases"/>
    <property type="match status" value="1"/>
</dbReference>
<dbReference type="SUPFAM" id="SSF55031">
    <property type="entry name" value="Bacterial exopeptidase dimerisation domain"/>
    <property type="match status" value="1"/>
</dbReference>
<feature type="binding site" evidence="7">
    <location>
        <position position="388"/>
    </location>
    <ligand>
        <name>Zn(2+)</name>
        <dbReference type="ChEBI" id="CHEBI:29105"/>
        <label>2</label>
    </ligand>
</feature>
<dbReference type="InterPro" id="IPR036264">
    <property type="entry name" value="Bact_exopeptidase_dim_dom"/>
</dbReference>
<keyword evidence="6" id="KW-0464">Manganese</keyword>
<evidence type="ECO:0000256" key="3">
    <source>
        <dbReference type="ARBA" id="ARBA00011738"/>
    </source>
</evidence>
<feature type="binding site" evidence="8">
    <location>
        <position position="294"/>
    </location>
    <ligand>
        <name>allantoate</name>
        <dbReference type="ChEBI" id="CHEBI:17536"/>
    </ligand>
</feature>
<proteinExistence type="inferred from homology"/>
<dbReference type="OrthoDB" id="9808195at2"/>
<dbReference type="InterPro" id="IPR002933">
    <property type="entry name" value="Peptidase_M20"/>
</dbReference>
<dbReference type="Pfam" id="PF07687">
    <property type="entry name" value="M20_dimer"/>
    <property type="match status" value="1"/>
</dbReference>
<evidence type="ECO:0000256" key="7">
    <source>
        <dbReference type="PIRSR" id="PIRSR001235-1"/>
    </source>
</evidence>
<keyword evidence="11" id="KW-1185">Reference proteome</keyword>
<dbReference type="PANTHER" id="PTHR32494">
    <property type="entry name" value="ALLANTOATE DEIMINASE-RELATED"/>
    <property type="match status" value="1"/>
</dbReference>
<comment type="subunit">
    <text evidence="3">Homodimer.</text>
</comment>
<dbReference type="NCBIfam" id="NF006775">
    <property type="entry name" value="PRK09290.2-5"/>
    <property type="match status" value="1"/>
</dbReference>
<feature type="binding site" evidence="8">
    <location>
        <position position="222"/>
    </location>
    <ligand>
        <name>allantoate</name>
        <dbReference type="ChEBI" id="CHEBI:17536"/>
    </ligand>
</feature>
<dbReference type="PANTHER" id="PTHR32494:SF19">
    <property type="entry name" value="ALLANTOATE DEIMINASE-RELATED"/>
    <property type="match status" value="1"/>
</dbReference>